<dbReference type="PATRIC" id="fig|795359.3.peg.344"/>
<sequence length="294" mass="34132">MSKVFGIIVTYKPNMEILEKCIESLANQLNKLIIVDNTPGRCEMLESFKKISNIEIIYLNDNYGIAYAQNVGIKRALEEGADYVLLSDQDTIYPLDYVEKMLECFKEDKVAAAGPLFYSINERKIHPFIKKGFLGFKKIYPKNGKHEVFQIISSGMIIKTEFLPNVGSMCEQLFIDWIDLEWCWRAIKKGYKIIGNADVIINHRLGNTSKSILYRSITLRNPLRHYYITRNAFYLALKSNSLDFLHKLTLFFKSFKYIIGFTLFSKPHFLNFIYTLKGFYHGIIGKLGKLDEKH</sequence>
<dbReference type="PANTHER" id="PTHR43179:SF12">
    <property type="entry name" value="GALACTOFURANOSYLTRANSFERASE GLFT2"/>
    <property type="match status" value="1"/>
</dbReference>
<evidence type="ECO:0000256" key="1">
    <source>
        <dbReference type="ARBA" id="ARBA00006739"/>
    </source>
</evidence>
<dbReference type="InterPro" id="IPR006446">
    <property type="entry name" value="RhaTrfase"/>
</dbReference>
<evidence type="ECO:0000256" key="3">
    <source>
        <dbReference type="ARBA" id="ARBA00022679"/>
    </source>
</evidence>
<dbReference type="RefSeq" id="WP_013909148.1">
    <property type="nucleotide sequence ID" value="NC_015682.1"/>
</dbReference>
<comment type="similarity">
    <text evidence="1">Belongs to the glycosyltransferase 2 family.</text>
</comment>
<dbReference type="Proteomes" id="UP000006583">
    <property type="component" value="Chromosome"/>
</dbReference>
<name>F8C3J9_THEGP</name>
<dbReference type="NCBIfam" id="TIGR01556">
    <property type="entry name" value="rhamnosyltran"/>
    <property type="match status" value="1"/>
</dbReference>
<proteinExistence type="inferred from homology"/>
<dbReference type="STRING" id="795359.TOPB45_0341"/>
<dbReference type="KEGG" id="top:TOPB45_0341"/>
<gene>
    <name evidence="5" type="ordered locus">TOPB45_0341</name>
</gene>
<dbReference type="eggNOG" id="COG1216">
    <property type="taxonomic scope" value="Bacteria"/>
</dbReference>
<dbReference type="CDD" id="cd02526">
    <property type="entry name" value="GT2_RfbF_like"/>
    <property type="match status" value="1"/>
</dbReference>
<dbReference type="InterPro" id="IPR001173">
    <property type="entry name" value="Glyco_trans_2-like"/>
</dbReference>
<reference evidence="5 6" key="1">
    <citation type="journal article" date="2013" name="Genome Announc.">
        <title>Complete genome sequence of the hyperthermophilic sulfate-reducing bacterium Thermodesulfobacterium geofontis OPF15T.</title>
        <authorList>
            <person name="Elkins J.G."/>
            <person name="Hamilton-Brehm S.D."/>
            <person name="Lucas S."/>
            <person name="Han J."/>
            <person name="Lapidus A."/>
            <person name="Cheng J.F."/>
            <person name="Goodwin L.A."/>
            <person name="Pitluck S."/>
            <person name="Peters L."/>
            <person name="Mikhailova N."/>
            <person name="Davenport K.W."/>
            <person name="Detter J.C."/>
            <person name="Han C.S."/>
            <person name="Tapia R."/>
            <person name="Land M.L."/>
            <person name="Hauser L."/>
            <person name="Kyrpides N.C."/>
            <person name="Ivanova N.N."/>
            <person name="Pagani I."/>
            <person name="Bruce D."/>
            <person name="Woyke T."/>
            <person name="Cottingham R.W."/>
        </authorList>
    </citation>
    <scope>NUCLEOTIDE SEQUENCE [LARGE SCALE GENOMIC DNA]</scope>
    <source>
        <strain evidence="5 6">OPF15</strain>
    </source>
</reference>
<dbReference type="InterPro" id="IPR029044">
    <property type="entry name" value="Nucleotide-diphossugar_trans"/>
</dbReference>
<dbReference type="HOGENOM" id="CLU_023845_9_1_0"/>
<evidence type="ECO:0000313" key="5">
    <source>
        <dbReference type="EMBL" id="AEH22448.1"/>
    </source>
</evidence>
<feature type="domain" description="Glycosyltransferase 2-like" evidence="4">
    <location>
        <begin position="7"/>
        <end position="160"/>
    </location>
</feature>
<evidence type="ECO:0000259" key="4">
    <source>
        <dbReference type="Pfam" id="PF00535"/>
    </source>
</evidence>
<evidence type="ECO:0000313" key="6">
    <source>
        <dbReference type="Proteomes" id="UP000006583"/>
    </source>
</evidence>
<dbReference type="GO" id="GO:0016757">
    <property type="term" value="F:glycosyltransferase activity"/>
    <property type="evidence" value="ECO:0007669"/>
    <property type="project" value="UniProtKB-KW"/>
</dbReference>
<organism evidence="5 6">
    <name type="scientific">Thermodesulfobacterium geofontis (strain OPF15)</name>
    <dbReference type="NCBI Taxonomy" id="795359"/>
    <lineage>
        <taxon>Bacteria</taxon>
        <taxon>Pseudomonadati</taxon>
        <taxon>Thermodesulfobacteriota</taxon>
        <taxon>Thermodesulfobacteria</taxon>
        <taxon>Thermodesulfobacteriales</taxon>
        <taxon>Thermodesulfobacteriaceae</taxon>
        <taxon>Thermodesulfobacterium</taxon>
    </lineage>
</organism>
<dbReference type="AlphaFoldDB" id="F8C3J9"/>
<dbReference type="OrthoDB" id="9771846at2"/>
<accession>F8C3J9</accession>
<keyword evidence="2" id="KW-0328">Glycosyltransferase</keyword>
<evidence type="ECO:0000256" key="2">
    <source>
        <dbReference type="ARBA" id="ARBA00022676"/>
    </source>
</evidence>
<dbReference type="SUPFAM" id="SSF53448">
    <property type="entry name" value="Nucleotide-diphospho-sugar transferases"/>
    <property type="match status" value="1"/>
</dbReference>
<keyword evidence="6" id="KW-1185">Reference proteome</keyword>
<dbReference type="PANTHER" id="PTHR43179">
    <property type="entry name" value="RHAMNOSYLTRANSFERASE WBBL"/>
    <property type="match status" value="1"/>
</dbReference>
<protein>
    <submittedName>
        <fullName evidence="5">Glycosyl transferase family 2</fullName>
    </submittedName>
</protein>
<keyword evidence="3 5" id="KW-0808">Transferase</keyword>
<dbReference type="EMBL" id="CP002829">
    <property type="protein sequence ID" value="AEH22448.1"/>
    <property type="molecule type" value="Genomic_DNA"/>
</dbReference>
<dbReference type="Pfam" id="PF00535">
    <property type="entry name" value="Glycos_transf_2"/>
    <property type="match status" value="1"/>
</dbReference>
<dbReference type="Gene3D" id="3.90.550.10">
    <property type="entry name" value="Spore Coat Polysaccharide Biosynthesis Protein SpsA, Chain A"/>
    <property type="match status" value="1"/>
</dbReference>